<reference evidence="4 5" key="1">
    <citation type="journal article" date="2023" name="Nat. Commun.">
        <title>Origin of minicircular mitochondrial genomes in red algae.</title>
        <authorList>
            <person name="Lee Y."/>
            <person name="Cho C.H."/>
            <person name="Lee Y.M."/>
            <person name="Park S.I."/>
            <person name="Yang J.H."/>
            <person name="West J.A."/>
            <person name="Bhattacharya D."/>
            <person name="Yoon H.S."/>
        </authorList>
    </citation>
    <scope>NUCLEOTIDE SEQUENCE [LARGE SCALE GENOMIC DNA]</scope>
    <source>
        <strain evidence="4 5">CCMP1338</strain>
        <tissue evidence="4">Whole cell</tissue>
    </source>
</reference>
<dbReference type="SUPFAM" id="SSF51120">
    <property type="entry name" value="beta-Roll"/>
    <property type="match status" value="2"/>
</dbReference>
<keyword evidence="2" id="KW-0964">Secreted</keyword>
<comment type="subcellular location">
    <subcellularLocation>
        <location evidence="1">Secreted</location>
    </subcellularLocation>
</comment>
<accession>A0AAV8UJD7</accession>
<dbReference type="InterPro" id="IPR001343">
    <property type="entry name" value="Hemolysn_Ca-bd"/>
</dbReference>
<evidence type="ECO:0000313" key="4">
    <source>
        <dbReference type="EMBL" id="KAJ8901163.1"/>
    </source>
</evidence>
<dbReference type="EMBL" id="JAMWBK010000011">
    <property type="protein sequence ID" value="KAJ8901163.1"/>
    <property type="molecule type" value="Genomic_DNA"/>
</dbReference>
<gene>
    <name evidence="4" type="ORF">NDN08_007014</name>
</gene>
<proteinExistence type="predicted"/>
<dbReference type="Proteomes" id="UP001157974">
    <property type="component" value="Unassembled WGS sequence"/>
</dbReference>
<keyword evidence="3" id="KW-0472">Membrane</keyword>
<dbReference type="PRINTS" id="PR00313">
    <property type="entry name" value="CABNDNGRPT"/>
</dbReference>
<evidence type="ECO:0000256" key="1">
    <source>
        <dbReference type="ARBA" id="ARBA00004613"/>
    </source>
</evidence>
<dbReference type="PANTHER" id="PTHR38340:SF1">
    <property type="entry name" value="S-LAYER PROTEIN"/>
    <property type="match status" value="1"/>
</dbReference>
<evidence type="ECO:0008006" key="6">
    <source>
        <dbReference type="Google" id="ProtNLM"/>
    </source>
</evidence>
<dbReference type="InterPro" id="IPR011049">
    <property type="entry name" value="Serralysin-like_metalloprot_C"/>
</dbReference>
<dbReference type="InterPro" id="IPR050557">
    <property type="entry name" value="RTX_toxin/Mannuronan_C5-epim"/>
</dbReference>
<dbReference type="InterPro" id="IPR018511">
    <property type="entry name" value="Hemolysin-typ_Ca-bd_CS"/>
</dbReference>
<organism evidence="4 5">
    <name type="scientific">Rhodosorus marinus</name>
    <dbReference type="NCBI Taxonomy" id="101924"/>
    <lineage>
        <taxon>Eukaryota</taxon>
        <taxon>Rhodophyta</taxon>
        <taxon>Stylonematophyceae</taxon>
        <taxon>Stylonematales</taxon>
        <taxon>Stylonemataceae</taxon>
        <taxon>Rhodosorus</taxon>
    </lineage>
</organism>
<evidence type="ECO:0000256" key="3">
    <source>
        <dbReference type="SAM" id="Phobius"/>
    </source>
</evidence>
<evidence type="ECO:0000256" key="2">
    <source>
        <dbReference type="ARBA" id="ARBA00022525"/>
    </source>
</evidence>
<keyword evidence="5" id="KW-1185">Reference proteome</keyword>
<name>A0AAV8UJD7_9RHOD</name>
<dbReference type="Pfam" id="PF00353">
    <property type="entry name" value="HemolysinCabind"/>
    <property type="match status" value="6"/>
</dbReference>
<keyword evidence="3" id="KW-1133">Transmembrane helix</keyword>
<dbReference type="PROSITE" id="PS00330">
    <property type="entry name" value="HEMOLYSIN_CALCIUM"/>
    <property type="match status" value="1"/>
</dbReference>
<sequence>MAYIRRPKFNGAEDVGGAEWAGSAAYGVVAVLVLVLCASAMPAISLRQEETTCATFLGDNQAILFEPFPRLPPLSRRREIEFAREGSDEVAGTITVFPFWGQVTDFERCMRVEYNGVVRVNNTLVPTVTMSRVQIGLFLGDCSNVPSGLKRFQIDRNLEFPNSRVDFTICPGDIPSSENCCDYDSICLVTKIRAKSFSGGVNGAHYPLASSGCPTTLLSNEKQTLCPLKQHCATIFHGTSGDDHIVGTDGIDIIYGNGGNDTIEALDGNDLIYTQGGDDIIDAGKGYDFVRSGGGDDTIDTGVGSDYVDSGSGDDTVILGKGSDFVNAGAGDDEVFGGKGDDFLLGDSGEDTIFGDEGDDRIYGGQDSDRLYGGAGDDHIEVAYDYYDFSVEYVNGGTGQDYIEGGYGTTDTILGGPGDDVIKTLGGYLNALYGNAGNDMIQGGTASDMIQGGSGNDSIEDTSGENALFGGSGDDTIVYSSAGGVQNDVRGGFGDDTIMDIAA</sequence>
<dbReference type="Gene3D" id="2.150.10.10">
    <property type="entry name" value="Serralysin-like metalloprotease, C-terminal"/>
    <property type="match status" value="3"/>
</dbReference>
<dbReference type="GO" id="GO:0005509">
    <property type="term" value="F:calcium ion binding"/>
    <property type="evidence" value="ECO:0007669"/>
    <property type="project" value="InterPro"/>
</dbReference>
<protein>
    <recommendedName>
        <fullName evidence="6">Calcium-binding protein</fullName>
    </recommendedName>
</protein>
<dbReference type="PANTHER" id="PTHR38340">
    <property type="entry name" value="S-LAYER PROTEIN"/>
    <property type="match status" value="1"/>
</dbReference>
<dbReference type="AlphaFoldDB" id="A0AAV8UJD7"/>
<keyword evidence="3" id="KW-0812">Transmembrane</keyword>
<comment type="caution">
    <text evidence="4">The sequence shown here is derived from an EMBL/GenBank/DDBJ whole genome shotgun (WGS) entry which is preliminary data.</text>
</comment>
<evidence type="ECO:0000313" key="5">
    <source>
        <dbReference type="Proteomes" id="UP001157974"/>
    </source>
</evidence>
<dbReference type="GO" id="GO:0005576">
    <property type="term" value="C:extracellular region"/>
    <property type="evidence" value="ECO:0007669"/>
    <property type="project" value="UniProtKB-SubCell"/>
</dbReference>
<feature type="transmembrane region" description="Helical" evidence="3">
    <location>
        <begin position="20"/>
        <end position="41"/>
    </location>
</feature>